<protein>
    <submittedName>
        <fullName evidence="2">Arrestin C-terminal-like domain-containing protein</fullName>
    </submittedName>
</protein>
<dbReference type="Gene3D" id="2.60.40.640">
    <property type="match status" value="1"/>
</dbReference>
<dbReference type="AlphaFoldDB" id="A0A914YS37"/>
<dbReference type="Proteomes" id="UP000887577">
    <property type="component" value="Unplaced"/>
</dbReference>
<dbReference type="WBParaSite" id="PSU_v2.g3552.t1">
    <property type="protein sequence ID" value="PSU_v2.g3552.t1"/>
    <property type="gene ID" value="PSU_v2.g3552"/>
</dbReference>
<accession>A0A914YS37</accession>
<evidence type="ECO:0000313" key="2">
    <source>
        <dbReference type="WBParaSite" id="PSU_v2.g3552.t1"/>
    </source>
</evidence>
<dbReference type="GO" id="GO:0015031">
    <property type="term" value="P:protein transport"/>
    <property type="evidence" value="ECO:0007669"/>
    <property type="project" value="TreeGrafter"/>
</dbReference>
<dbReference type="InterPro" id="IPR014752">
    <property type="entry name" value="Arrestin-like_C"/>
</dbReference>
<dbReference type="InterPro" id="IPR050357">
    <property type="entry name" value="Arrestin_domain-protein"/>
</dbReference>
<name>A0A914YS37_9BILA</name>
<evidence type="ECO:0000313" key="1">
    <source>
        <dbReference type="Proteomes" id="UP000887577"/>
    </source>
</evidence>
<dbReference type="PANTHER" id="PTHR11188">
    <property type="entry name" value="ARRESTIN DOMAIN CONTAINING PROTEIN"/>
    <property type="match status" value="1"/>
</dbReference>
<reference evidence="2" key="1">
    <citation type="submission" date="2022-11" db="UniProtKB">
        <authorList>
            <consortium name="WormBaseParasite"/>
        </authorList>
    </citation>
    <scope>IDENTIFICATION</scope>
</reference>
<dbReference type="PANTHER" id="PTHR11188:SF130">
    <property type="entry name" value="ARRESTIN C-TERMINAL-LIKE DOMAIN-CONTAINING PROTEIN"/>
    <property type="match status" value="1"/>
</dbReference>
<dbReference type="GO" id="GO:0005737">
    <property type="term" value="C:cytoplasm"/>
    <property type="evidence" value="ECO:0007669"/>
    <property type="project" value="TreeGrafter"/>
</dbReference>
<sequence length="663" mass="77486">MSKSKVKRDNFQHKPHAPVEIIDLEVPNEFYSTRDTGFWANVSTLCHEEVEARIQVIFKGYVCNEKEILYEFLYEHCFIHLEGKSKETNEAHLDVRIRRLPPSMEISDKLRIEYCCQASADPWYSNTHIKKIFHVIRDDIQKEKTIFPNRFHVNECVGHNQCCHRNCEALNGKFWIDRNTFSPNEKAVVRWKINTQTAINEARISLFRNVTLRHPKAEHPMDLNIIQKEIVSKTEKVNLSSTGISLDLPAIMSTSHKPTIWDTTKLNYYLVFQLRMAKIKTPLELHFPITIQHSFDEKHQHPKSGVITEAIHDMYDVSDNKNGKQLIQYQPQTIVVSGINLHTNEHHTLDGAKVEVHLIINEAKFYTIHFLLQGSVCVGSTWYEFLRFKTTIVKEDLQLGSHDRTIDIPFDRSEYLTPILPPSFNNEIRYECLLSSRNWTDNRLLARKIVLVDRETETLCKAEMLEEYYEEQGAIKLYMKQRAFQRGKYIMLQLEGKVSGIILSLVQDKRIRRPGLNSEGQWFKERIVCEMGSSPNRKDWPKEWSLRIPDRITPSIDVCYWNVLEIEYKVVVKVQSHDRHEHIHVIPIWIGTTDDELEPPSNELLDIFADGNETGEISKNPTKIAPGFEVIPNEHDQPWWVDRLDFDVYHPADNLTPEKKGKK</sequence>
<proteinExistence type="predicted"/>
<organism evidence="1 2">
    <name type="scientific">Panagrolaimus superbus</name>
    <dbReference type="NCBI Taxonomy" id="310955"/>
    <lineage>
        <taxon>Eukaryota</taxon>
        <taxon>Metazoa</taxon>
        <taxon>Ecdysozoa</taxon>
        <taxon>Nematoda</taxon>
        <taxon>Chromadorea</taxon>
        <taxon>Rhabditida</taxon>
        <taxon>Tylenchina</taxon>
        <taxon>Panagrolaimomorpha</taxon>
        <taxon>Panagrolaimoidea</taxon>
        <taxon>Panagrolaimidae</taxon>
        <taxon>Panagrolaimus</taxon>
    </lineage>
</organism>
<keyword evidence="1" id="KW-1185">Reference proteome</keyword>